<dbReference type="EMBL" id="CAJOBG010056508">
    <property type="protein sequence ID" value="CAF4521976.1"/>
    <property type="molecule type" value="Genomic_DNA"/>
</dbReference>
<organism evidence="1 2">
    <name type="scientific">Rotaria magnacalcarata</name>
    <dbReference type="NCBI Taxonomy" id="392030"/>
    <lineage>
        <taxon>Eukaryota</taxon>
        <taxon>Metazoa</taxon>
        <taxon>Spiralia</taxon>
        <taxon>Gnathifera</taxon>
        <taxon>Rotifera</taxon>
        <taxon>Eurotatoria</taxon>
        <taxon>Bdelloidea</taxon>
        <taxon>Philodinida</taxon>
        <taxon>Philodinidae</taxon>
        <taxon>Rotaria</taxon>
    </lineage>
</organism>
<reference evidence="1" key="1">
    <citation type="submission" date="2021-02" db="EMBL/GenBank/DDBJ databases">
        <authorList>
            <person name="Nowell W R."/>
        </authorList>
    </citation>
    <scope>NUCLEOTIDE SEQUENCE</scope>
</reference>
<feature type="non-terminal residue" evidence="1">
    <location>
        <position position="1"/>
    </location>
</feature>
<evidence type="ECO:0000313" key="1">
    <source>
        <dbReference type="EMBL" id="CAF4521976.1"/>
    </source>
</evidence>
<name>A0A820WVK5_9BILA</name>
<sequence length="91" mass="10736">RLILFILMIQNSDLEGSSDKYDCLIIDDQSSRTAITEFCRRSIEHLMHRNHNECDEFVIVYFSNLRKENWTDIMMLESGVPVDIIDESRPI</sequence>
<evidence type="ECO:0000313" key="2">
    <source>
        <dbReference type="Proteomes" id="UP000663866"/>
    </source>
</evidence>
<accession>A0A820WVK5</accession>
<dbReference type="Proteomes" id="UP000663866">
    <property type="component" value="Unassembled WGS sequence"/>
</dbReference>
<gene>
    <name evidence="1" type="ORF">OVN521_LOCUS41886</name>
</gene>
<dbReference type="AlphaFoldDB" id="A0A820WVK5"/>
<comment type="caution">
    <text evidence="1">The sequence shown here is derived from an EMBL/GenBank/DDBJ whole genome shotgun (WGS) entry which is preliminary data.</text>
</comment>
<proteinExistence type="predicted"/>
<protein>
    <submittedName>
        <fullName evidence="1">Uncharacterized protein</fullName>
    </submittedName>
</protein>
<keyword evidence="2" id="KW-1185">Reference proteome</keyword>